<dbReference type="GO" id="GO:0003677">
    <property type="term" value="F:DNA binding"/>
    <property type="evidence" value="ECO:0007669"/>
    <property type="project" value="InterPro"/>
</dbReference>
<dbReference type="PROSITE" id="PS50943">
    <property type="entry name" value="HTH_CROC1"/>
    <property type="match status" value="1"/>
</dbReference>
<evidence type="ECO:0000313" key="2">
    <source>
        <dbReference type="EMBL" id="AXG80843.1"/>
    </source>
</evidence>
<name>A0A345HVW9_9ACTN</name>
<gene>
    <name evidence="2" type="ORF">DVK44_27805</name>
</gene>
<dbReference type="Gene3D" id="1.25.40.10">
    <property type="entry name" value="Tetratricopeptide repeat domain"/>
    <property type="match status" value="1"/>
</dbReference>
<dbReference type="KEGG" id="spad:DVK44_27805"/>
<proteinExistence type="predicted"/>
<dbReference type="AlphaFoldDB" id="A0A345HVW9"/>
<accession>A0A345HVW9</accession>
<feature type="domain" description="HTH cro/C1-type" evidence="1">
    <location>
        <begin position="59"/>
        <end position="114"/>
    </location>
</feature>
<evidence type="ECO:0000259" key="1">
    <source>
        <dbReference type="PROSITE" id="PS50943"/>
    </source>
</evidence>
<reference evidence="3" key="1">
    <citation type="submission" date="2018-07" db="EMBL/GenBank/DDBJ databases">
        <authorList>
            <person name="Zhao J."/>
        </authorList>
    </citation>
    <scope>NUCLEOTIDE SEQUENCE [LARGE SCALE GENOMIC DNA]</scope>
    <source>
        <strain evidence="3">GSSD-12</strain>
    </source>
</reference>
<dbReference type="SMART" id="SM00530">
    <property type="entry name" value="HTH_XRE"/>
    <property type="match status" value="1"/>
</dbReference>
<evidence type="ECO:0000313" key="3">
    <source>
        <dbReference type="Proteomes" id="UP000253868"/>
    </source>
</evidence>
<dbReference type="SUPFAM" id="SSF48452">
    <property type="entry name" value="TPR-like"/>
    <property type="match status" value="1"/>
</dbReference>
<organism evidence="2 3">
    <name type="scientific">Streptomyces paludis</name>
    <dbReference type="NCBI Taxonomy" id="2282738"/>
    <lineage>
        <taxon>Bacteria</taxon>
        <taxon>Bacillati</taxon>
        <taxon>Actinomycetota</taxon>
        <taxon>Actinomycetes</taxon>
        <taxon>Kitasatosporales</taxon>
        <taxon>Streptomycetaceae</taxon>
        <taxon>Streptomyces</taxon>
    </lineage>
</organism>
<dbReference type="Pfam" id="PF13560">
    <property type="entry name" value="HTH_31"/>
    <property type="match status" value="1"/>
</dbReference>
<dbReference type="SUPFAM" id="SSF47413">
    <property type="entry name" value="lambda repressor-like DNA-binding domains"/>
    <property type="match status" value="1"/>
</dbReference>
<dbReference type="CDD" id="cd00093">
    <property type="entry name" value="HTH_XRE"/>
    <property type="match status" value="1"/>
</dbReference>
<protein>
    <submittedName>
        <fullName evidence="2">Transcriptional regulator</fullName>
    </submittedName>
</protein>
<dbReference type="RefSeq" id="WP_114663028.1">
    <property type="nucleotide sequence ID" value="NZ_CP031194.1"/>
</dbReference>
<dbReference type="Proteomes" id="UP000253868">
    <property type="component" value="Chromosome"/>
</dbReference>
<dbReference type="InterPro" id="IPR001387">
    <property type="entry name" value="Cro/C1-type_HTH"/>
</dbReference>
<sequence>MRTSNRVCSECGNPLSQYNPDRMCAPCSRKDAAPSIPETAWRHEQVHRALAGWEFGELLRLLRRRSGLSQMAVRSLTGLTQSYISDLENGRKQLGSRDVIVDFLNGLGMPADMRPLLLTPFGGAAPQAATDALDPALPWTADRMVTSLEVAAGGVMKRRSVLAALGGAGLTQYVLQSAVAPAEAMAAMSPHGVRVIAPLIDSLQSTTDVLRLMDASSGSGTLVDTAREHLKALLRLMKHGTYDEQTGRRLAAVTADTAIQTGWFTFDGGAHTEAQQLFLGALRAAHASGDSRLRAGALSYLAIHGYSVADPRSAVTAARTARQSIADQDSPALHAMLLTRQARGHARLREERHALAALAEAEEQHARGPGEDDPHWLYWINKGEILGQTGSCYLDLGRPAEAAASFAAARNVLSRDETRTHAQFLTRAATAQMRAGDADAGCATAQEVLTLANGVHSARLDEHLHSMLQEARHFDTAAPARALLERGQAVMKGRSAT</sequence>
<dbReference type="InterPro" id="IPR010982">
    <property type="entry name" value="Lambda_DNA-bd_dom_sf"/>
</dbReference>
<dbReference type="OrthoDB" id="3398540at2"/>
<dbReference type="Gene3D" id="1.10.260.40">
    <property type="entry name" value="lambda repressor-like DNA-binding domains"/>
    <property type="match status" value="1"/>
</dbReference>
<dbReference type="EMBL" id="CP031194">
    <property type="protein sequence ID" value="AXG80843.1"/>
    <property type="molecule type" value="Genomic_DNA"/>
</dbReference>
<keyword evidence="3" id="KW-1185">Reference proteome</keyword>
<dbReference type="InterPro" id="IPR011990">
    <property type="entry name" value="TPR-like_helical_dom_sf"/>
</dbReference>